<feature type="domain" description="Thioredoxin" evidence="1">
    <location>
        <begin position="25"/>
        <end position="181"/>
    </location>
</feature>
<evidence type="ECO:0000313" key="2">
    <source>
        <dbReference type="EMBL" id="QOY89329.1"/>
    </source>
</evidence>
<dbReference type="PANTHER" id="PTHR42852:SF17">
    <property type="entry name" value="THIOREDOXIN-LIKE PROTEIN HI_1115"/>
    <property type="match status" value="1"/>
</dbReference>
<dbReference type="KEGG" id="pfer:IRI77_05065"/>
<reference evidence="2 3" key="1">
    <citation type="submission" date="2020-10" db="EMBL/GenBank/DDBJ databases">
        <title>Complete genome sequence of Paludibaculum fermentans P105T, a facultatively anaerobic acidobacterium capable of dissimilatory Fe(III) reduction.</title>
        <authorList>
            <person name="Dedysh S.N."/>
            <person name="Beletsky A.V."/>
            <person name="Kulichevskaya I.S."/>
            <person name="Mardanov A.V."/>
            <person name="Ravin N.V."/>
        </authorList>
    </citation>
    <scope>NUCLEOTIDE SEQUENCE [LARGE SCALE GENOMIC DNA]</scope>
    <source>
        <strain evidence="2 3">P105</strain>
    </source>
</reference>
<dbReference type="InterPro" id="IPR050553">
    <property type="entry name" value="Thioredoxin_ResA/DsbE_sf"/>
</dbReference>
<dbReference type="GO" id="GO:0016491">
    <property type="term" value="F:oxidoreductase activity"/>
    <property type="evidence" value="ECO:0007669"/>
    <property type="project" value="InterPro"/>
</dbReference>
<evidence type="ECO:0000313" key="3">
    <source>
        <dbReference type="Proteomes" id="UP000593892"/>
    </source>
</evidence>
<organism evidence="2 3">
    <name type="scientific">Paludibaculum fermentans</name>
    <dbReference type="NCBI Taxonomy" id="1473598"/>
    <lineage>
        <taxon>Bacteria</taxon>
        <taxon>Pseudomonadati</taxon>
        <taxon>Acidobacteriota</taxon>
        <taxon>Terriglobia</taxon>
        <taxon>Bryobacterales</taxon>
        <taxon>Bryobacteraceae</taxon>
        <taxon>Paludibaculum</taxon>
    </lineage>
</organism>
<dbReference type="SUPFAM" id="SSF52833">
    <property type="entry name" value="Thioredoxin-like"/>
    <property type="match status" value="1"/>
</dbReference>
<dbReference type="CDD" id="cd02966">
    <property type="entry name" value="TlpA_like_family"/>
    <property type="match status" value="1"/>
</dbReference>
<dbReference type="InterPro" id="IPR013766">
    <property type="entry name" value="Thioredoxin_domain"/>
</dbReference>
<keyword evidence="3" id="KW-1185">Reference proteome</keyword>
<dbReference type="InterPro" id="IPR013740">
    <property type="entry name" value="Redoxin"/>
</dbReference>
<protein>
    <submittedName>
        <fullName evidence="2">TlpA family protein disulfide reductase</fullName>
    </submittedName>
</protein>
<dbReference type="InterPro" id="IPR036249">
    <property type="entry name" value="Thioredoxin-like_sf"/>
</dbReference>
<dbReference type="Pfam" id="PF08534">
    <property type="entry name" value="Redoxin"/>
    <property type="match status" value="1"/>
</dbReference>
<dbReference type="RefSeq" id="WP_194450991.1">
    <property type="nucleotide sequence ID" value="NZ_CP063849.1"/>
</dbReference>
<dbReference type="Gene3D" id="3.40.30.10">
    <property type="entry name" value="Glutaredoxin"/>
    <property type="match status" value="1"/>
</dbReference>
<sequence length="195" mass="21372">MINRRNFVGLGAAASLGGLNLFADLQVPKPAPELVITLNSGELVLLSKLKGKVVVLEFLLTTCPHCQRCSAVMQKVLNDMGGEKAFTALGAAVNPDDLTQARMVIPEYIYKLGLKFPVGYTKREMAYQWLGADPNKGPVYFPQLVFIDRKGMIRAYHPGTDTKFFEDEENNVRKVVEGLVKEGTGAALRSQAKKG</sequence>
<accession>A0A7S7NTB0</accession>
<dbReference type="PROSITE" id="PS51352">
    <property type="entry name" value="THIOREDOXIN_2"/>
    <property type="match status" value="1"/>
</dbReference>
<gene>
    <name evidence="2" type="ORF">IRI77_05065</name>
</gene>
<proteinExistence type="predicted"/>
<dbReference type="Proteomes" id="UP000593892">
    <property type="component" value="Chromosome"/>
</dbReference>
<evidence type="ECO:0000259" key="1">
    <source>
        <dbReference type="PROSITE" id="PS51352"/>
    </source>
</evidence>
<name>A0A7S7NTB0_PALFE</name>
<dbReference type="PANTHER" id="PTHR42852">
    <property type="entry name" value="THIOL:DISULFIDE INTERCHANGE PROTEIN DSBE"/>
    <property type="match status" value="1"/>
</dbReference>
<dbReference type="EMBL" id="CP063849">
    <property type="protein sequence ID" value="QOY89329.1"/>
    <property type="molecule type" value="Genomic_DNA"/>
</dbReference>
<dbReference type="AlphaFoldDB" id="A0A7S7NTB0"/>